<proteinExistence type="predicted"/>
<comment type="caution">
    <text evidence="1">The sequence shown here is derived from an EMBL/GenBank/DDBJ whole genome shotgun (WGS) entry which is preliminary data.</text>
</comment>
<dbReference type="Proteomes" id="UP001489004">
    <property type="component" value="Unassembled WGS sequence"/>
</dbReference>
<organism evidence="1 2">
    <name type="scientific">[Myrmecia] bisecta</name>
    <dbReference type="NCBI Taxonomy" id="41462"/>
    <lineage>
        <taxon>Eukaryota</taxon>
        <taxon>Viridiplantae</taxon>
        <taxon>Chlorophyta</taxon>
        <taxon>core chlorophytes</taxon>
        <taxon>Trebouxiophyceae</taxon>
        <taxon>Trebouxiales</taxon>
        <taxon>Trebouxiaceae</taxon>
        <taxon>Myrmecia</taxon>
    </lineage>
</organism>
<reference evidence="1 2" key="1">
    <citation type="journal article" date="2024" name="Nat. Commun.">
        <title>Phylogenomics reveals the evolutionary origins of lichenization in chlorophyte algae.</title>
        <authorList>
            <person name="Puginier C."/>
            <person name="Libourel C."/>
            <person name="Otte J."/>
            <person name="Skaloud P."/>
            <person name="Haon M."/>
            <person name="Grisel S."/>
            <person name="Petersen M."/>
            <person name="Berrin J.G."/>
            <person name="Delaux P.M."/>
            <person name="Dal Grande F."/>
            <person name="Keller J."/>
        </authorList>
    </citation>
    <scope>NUCLEOTIDE SEQUENCE [LARGE SCALE GENOMIC DNA]</scope>
    <source>
        <strain evidence="1 2">SAG 2043</strain>
    </source>
</reference>
<dbReference type="EMBL" id="JALJOR010000003">
    <property type="protein sequence ID" value="KAK9820363.1"/>
    <property type="molecule type" value="Genomic_DNA"/>
</dbReference>
<name>A0AAW1QG80_9CHLO</name>
<keyword evidence="2" id="KW-1185">Reference proteome</keyword>
<evidence type="ECO:0000313" key="1">
    <source>
        <dbReference type="EMBL" id="KAK9820363.1"/>
    </source>
</evidence>
<sequence>MNNNLMTIPKLRSITHELAARVEANGRSHPIPKLSARAIARLEAEAARQAAIAEQQREESGMQQLAAKAAAIQQVAVESS</sequence>
<dbReference type="AlphaFoldDB" id="A0AAW1QG80"/>
<gene>
    <name evidence="1" type="ORF">WJX72_009479</name>
</gene>
<evidence type="ECO:0000313" key="2">
    <source>
        <dbReference type="Proteomes" id="UP001489004"/>
    </source>
</evidence>
<accession>A0AAW1QG80</accession>
<protein>
    <submittedName>
        <fullName evidence="1">Uncharacterized protein</fullName>
    </submittedName>
</protein>